<dbReference type="OrthoDB" id="8820756at2"/>
<organism evidence="2 3">
    <name type="scientific">Paracidovorax konjaci</name>
    <dbReference type="NCBI Taxonomy" id="32040"/>
    <lineage>
        <taxon>Bacteria</taxon>
        <taxon>Pseudomonadati</taxon>
        <taxon>Pseudomonadota</taxon>
        <taxon>Betaproteobacteria</taxon>
        <taxon>Burkholderiales</taxon>
        <taxon>Comamonadaceae</taxon>
        <taxon>Paracidovorax</taxon>
    </lineage>
</organism>
<dbReference type="Proteomes" id="UP000199517">
    <property type="component" value="Unassembled WGS sequence"/>
</dbReference>
<feature type="region of interest" description="Disordered" evidence="1">
    <location>
        <begin position="117"/>
        <end position="184"/>
    </location>
</feature>
<protein>
    <submittedName>
        <fullName evidence="2">Type III secretion protein (HpaP)</fullName>
    </submittedName>
</protein>
<gene>
    <name evidence="2" type="ORF">SAMN04489710_10638</name>
</gene>
<dbReference type="Pfam" id="PF09483">
    <property type="entry name" value="HpaP"/>
    <property type="match status" value="1"/>
</dbReference>
<reference evidence="3" key="1">
    <citation type="submission" date="2016-10" db="EMBL/GenBank/DDBJ databases">
        <authorList>
            <person name="Varghese N."/>
            <person name="Submissions S."/>
        </authorList>
    </citation>
    <scope>NUCLEOTIDE SEQUENCE [LARGE SCALE GENOMIC DNA]</scope>
    <source>
        <strain evidence="3">DSM 7481</strain>
    </source>
</reference>
<evidence type="ECO:0000313" key="3">
    <source>
        <dbReference type="Proteomes" id="UP000199517"/>
    </source>
</evidence>
<accession>A0A1I1VBK0</accession>
<dbReference type="STRING" id="32040.SAMN04489710_10638"/>
<sequence>MERTDLLSRQRMPGMPSGTFADASLAAVSAAGRFQRQLFQADDTPDGPAFLRTERTRPYGAGKNEDSENAASDAGNPSSEASHLASSFTAMPCIAQQRLLPSDAGRDGIGLDEDQAAADREADAVPPADAQAGSAVHDAAAPPPSTQPPACRDTASLSRERQGSQESEDSPADAASRVNAAPQAPPAWLQDTVQRIAWLCAQADPAFQSWSVTVPMDPAVLPECELGLSLSPYAMSLRFRTSSSESARLISLHRDPLRAQLEALGPSPRGIDIELEAST</sequence>
<keyword evidence="3" id="KW-1185">Reference proteome</keyword>
<feature type="region of interest" description="Disordered" evidence="1">
    <location>
        <begin position="1"/>
        <end position="20"/>
    </location>
</feature>
<evidence type="ECO:0000313" key="2">
    <source>
        <dbReference type="EMBL" id="SFD77810.1"/>
    </source>
</evidence>
<name>A0A1I1VBK0_9BURK</name>
<dbReference type="InterPro" id="IPR013390">
    <property type="entry name" value="T3SS_HpaP"/>
</dbReference>
<feature type="region of interest" description="Disordered" evidence="1">
    <location>
        <begin position="37"/>
        <end position="84"/>
    </location>
</feature>
<dbReference type="AlphaFoldDB" id="A0A1I1VBK0"/>
<dbReference type="RefSeq" id="WP_092951947.1">
    <property type="nucleotide sequence ID" value="NZ_FOMQ01000006.1"/>
</dbReference>
<proteinExistence type="predicted"/>
<dbReference type="EMBL" id="FOMQ01000006">
    <property type="protein sequence ID" value="SFD77810.1"/>
    <property type="molecule type" value="Genomic_DNA"/>
</dbReference>
<evidence type="ECO:0000256" key="1">
    <source>
        <dbReference type="SAM" id="MobiDB-lite"/>
    </source>
</evidence>
<feature type="compositionally biased region" description="Polar residues" evidence="1">
    <location>
        <begin position="75"/>
        <end position="84"/>
    </location>
</feature>